<dbReference type="InterPro" id="IPR036397">
    <property type="entry name" value="RNaseH_sf"/>
</dbReference>
<dbReference type="SUPFAM" id="SSF53098">
    <property type="entry name" value="Ribonuclease H-like"/>
    <property type="match status" value="1"/>
</dbReference>
<keyword evidence="2" id="KW-1185">Reference proteome</keyword>
<organism evidence="3">
    <name type="scientific">Taenia asiatica</name>
    <name type="common">Asian tapeworm</name>
    <dbReference type="NCBI Taxonomy" id="60517"/>
    <lineage>
        <taxon>Eukaryota</taxon>
        <taxon>Metazoa</taxon>
        <taxon>Spiralia</taxon>
        <taxon>Lophotrochozoa</taxon>
        <taxon>Platyhelminthes</taxon>
        <taxon>Cestoda</taxon>
        <taxon>Eucestoda</taxon>
        <taxon>Cyclophyllidea</taxon>
        <taxon>Taeniidae</taxon>
        <taxon>Taenia</taxon>
    </lineage>
</organism>
<evidence type="ECO:0000313" key="2">
    <source>
        <dbReference type="Proteomes" id="UP000282613"/>
    </source>
</evidence>
<dbReference type="AlphaFoldDB" id="A0A0R3VSI2"/>
<reference evidence="1 2" key="2">
    <citation type="submission" date="2018-11" db="EMBL/GenBank/DDBJ databases">
        <authorList>
            <consortium name="Pathogen Informatics"/>
        </authorList>
    </citation>
    <scope>NUCLEOTIDE SEQUENCE [LARGE SCALE GENOMIC DNA]</scope>
</reference>
<dbReference type="EMBL" id="UYRS01000011">
    <property type="protein sequence ID" value="VDK20275.1"/>
    <property type="molecule type" value="Genomic_DNA"/>
</dbReference>
<dbReference type="InterPro" id="IPR012337">
    <property type="entry name" value="RNaseH-like_sf"/>
</dbReference>
<dbReference type="OrthoDB" id="10062030at2759"/>
<sequence length="139" mass="16026">MRQKRATEGELFTIYTIARHSKHRLITMLFRVRRDHQALTWLNATKKGSGMASGRAVPQTIRAETDNITVVAEAEPMKMQDAETFASIFFSWWICQHRVLRSIHSDLDPDFESRLYTKLCKTFRISKAREALGQLQGNG</sequence>
<evidence type="ECO:0000313" key="1">
    <source>
        <dbReference type="EMBL" id="VDK20275.1"/>
    </source>
</evidence>
<protein>
    <submittedName>
        <fullName evidence="3">RT_RNaseH domain-containing protein</fullName>
    </submittedName>
</protein>
<dbReference type="Proteomes" id="UP000282613">
    <property type="component" value="Unassembled WGS sequence"/>
</dbReference>
<dbReference type="GO" id="GO:0003676">
    <property type="term" value="F:nucleic acid binding"/>
    <property type="evidence" value="ECO:0007669"/>
    <property type="project" value="InterPro"/>
</dbReference>
<accession>A0A0R3VSI2</accession>
<reference evidence="3" key="1">
    <citation type="submission" date="2017-02" db="UniProtKB">
        <authorList>
            <consortium name="WormBaseParasite"/>
        </authorList>
    </citation>
    <scope>IDENTIFICATION</scope>
</reference>
<dbReference type="Gene3D" id="3.30.420.10">
    <property type="entry name" value="Ribonuclease H-like superfamily/Ribonuclease H"/>
    <property type="match status" value="1"/>
</dbReference>
<gene>
    <name evidence="1" type="ORF">TASK_LOCUS123</name>
</gene>
<name>A0A0R3VSI2_TAEAS</name>
<evidence type="ECO:0000313" key="3">
    <source>
        <dbReference type="WBParaSite" id="TASK_0000012201-mRNA-1"/>
    </source>
</evidence>
<dbReference type="WBParaSite" id="TASK_0000012201-mRNA-1">
    <property type="protein sequence ID" value="TASK_0000012201-mRNA-1"/>
    <property type="gene ID" value="TASK_0000012201"/>
</dbReference>
<proteinExistence type="predicted"/>
<dbReference type="STRING" id="60517.A0A0R3VSI2"/>